<feature type="chain" id="PRO_5004787978" evidence="1">
    <location>
        <begin position="30"/>
        <end position="171"/>
    </location>
</feature>
<protein>
    <submittedName>
        <fullName evidence="3">Thioredoxin</fullName>
    </submittedName>
</protein>
<dbReference type="Gene3D" id="3.40.30.10">
    <property type="entry name" value="Glutaredoxin"/>
    <property type="match status" value="1"/>
</dbReference>
<dbReference type="RefSeq" id="WP_006460997.1">
    <property type="nucleotide sequence ID" value="NZ_CP007030.1"/>
</dbReference>
<sequence length="171" mass="19208">MKLGLKSLLLSVRNILLAGLLAMSSHAMAEPMDVEFVDMEGNTVMLSDFRGQWVVVNLWATWCPPCIKEMPDLTLFHEKHKDSKAIVLGVNYENIPIERINTFTEELMITFPVVRFKEIDLNANHTPFGPLRGLPSTYMVAPSGHIVAGRAGLVDGELLENFIAEFERRNP</sequence>
<dbReference type="InterPro" id="IPR036249">
    <property type="entry name" value="Thioredoxin-like_sf"/>
</dbReference>
<dbReference type="HOGENOM" id="CLU_042529_11_2_6"/>
<dbReference type="Pfam" id="PF00578">
    <property type="entry name" value="AhpC-TSA"/>
    <property type="match status" value="1"/>
</dbReference>
<evidence type="ECO:0000256" key="1">
    <source>
        <dbReference type="SAM" id="SignalP"/>
    </source>
</evidence>
<dbReference type="eggNOG" id="COG0526">
    <property type="taxonomic scope" value="Bacteria"/>
</dbReference>
<dbReference type="InterPro" id="IPR050553">
    <property type="entry name" value="Thioredoxin_ResA/DsbE_sf"/>
</dbReference>
<organism evidence="3 4">
    <name type="scientific">Thiomicrospira aerophila AL3</name>
    <dbReference type="NCBI Taxonomy" id="717772"/>
    <lineage>
        <taxon>Bacteria</taxon>
        <taxon>Pseudomonadati</taxon>
        <taxon>Pseudomonadota</taxon>
        <taxon>Gammaproteobacteria</taxon>
        <taxon>Thiotrichales</taxon>
        <taxon>Piscirickettsiaceae</taxon>
        <taxon>Thiomicrospira</taxon>
    </lineage>
</organism>
<keyword evidence="1" id="KW-0732">Signal</keyword>
<dbReference type="InterPro" id="IPR000866">
    <property type="entry name" value="AhpC/TSA"/>
</dbReference>
<feature type="signal peptide" evidence="1">
    <location>
        <begin position="1"/>
        <end position="29"/>
    </location>
</feature>
<dbReference type="PANTHER" id="PTHR42852">
    <property type="entry name" value="THIOL:DISULFIDE INTERCHANGE PROTEIN DSBE"/>
    <property type="match status" value="1"/>
</dbReference>
<dbReference type="InterPro" id="IPR013766">
    <property type="entry name" value="Thioredoxin_domain"/>
</dbReference>
<dbReference type="InParanoid" id="W0DW07"/>
<dbReference type="CDD" id="cd02966">
    <property type="entry name" value="TlpA_like_family"/>
    <property type="match status" value="1"/>
</dbReference>
<name>W0DW07_9GAMM</name>
<dbReference type="GO" id="GO:0016209">
    <property type="term" value="F:antioxidant activity"/>
    <property type="evidence" value="ECO:0007669"/>
    <property type="project" value="InterPro"/>
</dbReference>
<dbReference type="GO" id="GO:0016491">
    <property type="term" value="F:oxidoreductase activity"/>
    <property type="evidence" value="ECO:0007669"/>
    <property type="project" value="InterPro"/>
</dbReference>
<evidence type="ECO:0000259" key="2">
    <source>
        <dbReference type="PROSITE" id="PS51352"/>
    </source>
</evidence>
<dbReference type="PANTHER" id="PTHR42852:SF18">
    <property type="entry name" value="CHROMOSOME UNDETERMINED SCAFFOLD_47, WHOLE GENOME SHOTGUN SEQUENCE"/>
    <property type="match status" value="1"/>
</dbReference>
<keyword evidence="4" id="KW-1185">Reference proteome</keyword>
<dbReference type="Proteomes" id="UP000005380">
    <property type="component" value="Chromosome"/>
</dbReference>
<evidence type="ECO:0000313" key="3">
    <source>
        <dbReference type="EMBL" id="AHF01468.1"/>
    </source>
</evidence>
<dbReference type="SUPFAM" id="SSF52833">
    <property type="entry name" value="Thioredoxin-like"/>
    <property type="match status" value="1"/>
</dbReference>
<dbReference type="KEGG" id="tao:THIAE_06605"/>
<evidence type="ECO:0000313" key="4">
    <source>
        <dbReference type="Proteomes" id="UP000005380"/>
    </source>
</evidence>
<gene>
    <name evidence="3" type="ORF">THIAE_06605</name>
</gene>
<feature type="domain" description="Thioredoxin" evidence="2">
    <location>
        <begin position="25"/>
        <end position="168"/>
    </location>
</feature>
<accession>W0DW07</accession>
<dbReference type="EMBL" id="CP007030">
    <property type="protein sequence ID" value="AHF01468.1"/>
    <property type="molecule type" value="Genomic_DNA"/>
</dbReference>
<dbReference type="STRING" id="717772.THIAE_06605"/>
<dbReference type="AlphaFoldDB" id="W0DW07"/>
<dbReference type="PROSITE" id="PS51352">
    <property type="entry name" value="THIOREDOXIN_2"/>
    <property type="match status" value="1"/>
</dbReference>
<reference evidence="3 4" key="1">
    <citation type="submission" date="2013-12" db="EMBL/GenBank/DDBJ databases">
        <authorList>
            <consortium name="DOE Joint Genome Institute"/>
            <person name="Kappler U."/>
            <person name="Huntemann M."/>
            <person name="Han J."/>
            <person name="Chen A."/>
            <person name="Kyrpides N."/>
            <person name="Mavromatis K."/>
            <person name="Markowitz V."/>
            <person name="Palaniappan K."/>
            <person name="Ivanova N."/>
            <person name="Schaumberg A."/>
            <person name="Pati A."/>
            <person name="Liolios K."/>
            <person name="Nordberg H.P."/>
            <person name="Cantor M.N."/>
            <person name="Hua S.X."/>
            <person name="Woyke T."/>
        </authorList>
    </citation>
    <scope>NUCLEOTIDE SEQUENCE [LARGE SCALE GENOMIC DNA]</scope>
    <source>
        <strain evidence="4">AL2</strain>
    </source>
</reference>
<proteinExistence type="predicted"/>